<feature type="compositionally biased region" description="Polar residues" evidence="1">
    <location>
        <begin position="42"/>
        <end position="52"/>
    </location>
</feature>
<keyword evidence="2" id="KW-0472">Membrane</keyword>
<organism evidence="3 4">
    <name type="scientific">Ascobolus immersus RN42</name>
    <dbReference type="NCBI Taxonomy" id="1160509"/>
    <lineage>
        <taxon>Eukaryota</taxon>
        <taxon>Fungi</taxon>
        <taxon>Dikarya</taxon>
        <taxon>Ascomycota</taxon>
        <taxon>Pezizomycotina</taxon>
        <taxon>Pezizomycetes</taxon>
        <taxon>Pezizales</taxon>
        <taxon>Ascobolaceae</taxon>
        <taxon>Ascobolus</taxon>
    </lineage>
</organism>
<reference evidence="3 4" key="1">
    <citation type="journal article" date="2018" name="Nat. Ecol. Evol.">
        <title>Pezizomycetes genomes reveal the molecular basis of ectomycorrhizal truffle lifestyle.</title>
        <authorList>
            <person name="Murat C."/>
            <person name="Payen T."/>
            <person name="Noel B."/>
            <person name="Kuo A."/>
            <person name="Morin E."/>
            <person name="Chen J."/>
            <person name="Kohler A."/>
            <person name="Krizsan K."/>
            <person name="Balestrini R."/>
            <person name="Da Silva C."/>
            <person name="Montanini B."/>
            <person name="Hainaut M."/>
            <person name="Levati E."/>
            <person name="Barry K.W."/>
            <person name="Belfiori B."/>
            <person name="Cichocki N."/>
            <person name="Clum A."/>
            <person name="Dockter R.B."/>
            <person name="Fauchery L."/>
            <person name="Guy J."/>
            <person name="Iotti M."/>
            <person name="Le Tacon F."/>
            <person name="Lindquist E.A."/>
            <person name="Lipzen A."/>
            <person name="Malagnac F."/>
            <person name="Mello A."/>
            <person name="Molinier V."/>
            <person name="Miyauchi S."/>
            <person name="Poulain J."/>
            <person name="Riccioni C."/>
            <person name="Rubini A."/>
            <person name="Sitrit Y."/>
            <person name="Splivallo R."/>
            <person name="Traeger S."/>
            <person name="Wang M."/>
            <person name="Zifcakova L."/>
            <person name="Wipf D."/>
            <person name="Zambonelli A."/>
            <person name="Paolocci F."/>
            <person name="Nowrousian M."/>
            <person name="Ottonello S."/>
            <person name="Baldrian P."/>
            <person name="Spatafora J.W."/>
            <person name="Henrissat B."/>
            <person name="Nagy L.G."/>
            <person name="Aury J.M."/>
            <person name="Wincker P."/>
            <person name="Grigoriev I.V."/>
            <person name="Bonfante P."/>
            <person name="Martin F.M."/>
        </authorList>
    </citation>
    <scope>NUCLEOTIDE SEQUENCE [LARGE SCALE GENOMIC DNA]</scope>
    <source>
        <strain evidence="3 4">RN42</strain>
    </source>
</reference>
<protein>
    <submittedName>
        <fullName evidence="3">Uncharacterized protein</fullName>
    </submittedName>
</protein>
<evidence type="ECO:0000256" key="2">
    <source>
        <dbReference type="SAM" id="Phobius"/>
    </source>
</evidence>
<sequence length="230" mass="25794">MTEKMSGPYYTPSYYSAERPSTFLTLPLRKVTTSKDPRSKHPTTSPPIVSTIKTPHFSSMSPPIFHSKQAETTTSTIVVTETASFIASSPICTDNTFIPPHAHPKTEPLPINSNGSKHEARFSTPQIAGITTSAIAILIFVTIAWLLFQRRKIWHQMRETEEVFEKDGDMLGMSGEALGIMIEEMPTDREVVEICGLDFAYEMPATPVLDLNRKNRYELEDSGKDQPFRI</sequence>
<proteinExistence type="predicted"/>
<gene>
    <name evidence="3" type="ORF">BJ508DRAFT_313948</name>
</gene>
<feature type="transmembrane region" description="Helical" evidence="2">
    <location>
        <begin position="127"/>
        <end position="148"/>
    </location>
</feature>
<dbReference type="EMBL" id="ML119827">
    <property type="protein sequence ID" value="RPA73264.1"/>
    <property type="molecule type" value="Genomic_DNA"/>
</dbReference>
<dbReference type="AlphaFoldDB" id="A0A3N4HUA8"/>
<evidence type="ECO:0000256" key="1">
    <source>
        <dbReference type="SAM" id="MobiDB-lite"/>
    </source>
</evidence>
<keyword evidence="2" id="KW-0812">Transmembrane</keyword>
<keyword evidence="4" id="KW-1185">Reference proteome</keyword>
<evidence type="ECO:0000313" key="4">
    <source>
        <dbReference type="Proteomes" id="UP000275078"/>
    </source>
</evidence>
<feature type="region of interest" description="Disordered" evidence="1">
    <location>
        <begin position="30"/>
        <end position="52"/>
    </location>
</feature>
<keyword evidence="2" id="KW-1133">Transmembrane helix</keyword>
<dbReference type="Proteomes" id="UP000275078">
    <property type="component" value="Unassembled WGS sequence"/>
</dbReference>
<name>A0A3N4HUA8_ASCIM</name>
<evidence type="ECO:0000313" key="3">
    <source>
        <dbReference type="EMBL" id="RPA73264.1"/>
    </source>
</evidence>
<accession>A0A3N4HUA8</accession>